<feature type="transmembrane region" description="Helical" evidence="1">
    <location>
        <begin position="20"/>
        <end position="39"/>
    </location>
</feature>
<name>A0AAQ3S7Y7_VIGMU</name>
<evidence type="ECO:0000313" key="2">
    <source>
        <dbReference type="EMBL" id="WVZ19096.1"/>
    </source>
</evidence>
<proteinExistence type="predicted"/>
<keyword evidence="3" id="KW-1185">Reference proteome</keyword>
<dbReference type="EMBL" id="CP144699">
    <property type="protein sequence ID" value="WVZ19096.1"/>
    <property type="molecule type" value="Genomic_DNA"/>
</dbReference>
<sequence>DELTLLSPTSITATTSPFTASLEFLVLDLTFILLIPLRLRRSSWLLRFVQEAVLTCRQTNQFLLQFRISLRVPPVEAQASATSPKEEESEWKGYTLAGLPPRYPGIAISQPPEGYSDALASAPALEALEGMGKCLNPVVGLEESDMQYHSA</sequence>
<feature type="non-terminal residue" evidence="2">
    <location>
        <position position="1"/>
    </location>
</feature>
<dbReference type="AlphaFoldDB" id="A0AAQ3S7Y7"/>
<gene>
    <name evidence="2" type="ORF">V8G54_006418</name>
</gene>
<organism evidence="2 3">
    <name type="scientific">Vigna mungo</name>
    <name type="common">Black gram</name>
    <name type="synonym">Phaseolus mungo</name>
    <dbReference type="NCBI Taxonomy" id="3915"/>
    <lineage>
        <taxon>Eukaryota</taxon>
        <taxon>Viridiplantae</taxon>
        <taxon>Streptophyta</taxon>
        <taxon>Embryophyta</taxon>
        <taxon>Tracheophyta</taxon>
        <taxon>Spermatophyta</taxon>
        <taxon>Magnoliopsida</taxon>
        <taxon>eudicotyledons</taxon>
        <taxon>Gunneridae</taxon>
        <taxon>Pentapetalae</taxon>
        <taxon>rosids</taxon>
        <taxon>fabids</taxon>
        <taxon>Fabales</taxon>
        <taxon>Fabaceae</taxon>
        <taxon>Papilionoideae</taxon>
        <taxon>50 kb inversion clade</taxon>
        <taxon>NPAAA clade</taxon>
        <taxon>indigoferoid/millettioid clade</taxon>
        <taxon>Phaseoleae</taxon>
        <taxon>Vigna</taxon>
    </lineage>
</organism>
<dbReference type="Proteomes" id="UP001374535">
    <property type="component" value="Chromosome 2"/>
</dbReference>
<keyword evidence="1" id="KW-0472">Membrane</keyword>
<keyword evidence="1" id="KW-0812">Transmembrane</keyword>
<protein>
    <submittedName>
        <fullName evidence="2">Uncharacterized protein</fullName>
    </submittedName>
</protein>
<keyword evidence="1" id="KW-1133">Transmembrane helix</keyword>
<reference evidence="2 3" key="1">
    <citation type="journal article" date="2023" name="Life. Sci Alliance">
        <title>Evolutionary insights into 3D genome organization and epigenetic landscape of Vigna mungo.</title>
        <authorList>
            <person name="Junaid A."/>
            <person name="Singh B."/>
            <person name="Bhatia S."/>
        </authorList>
    </citation>
    <scope>NUCLEOTIDE SEQUENCE [LARGE SCALE GENOMIC DNA]</scope>
    <source>
        <strain evidence="2">Urdbean</strain>
    </source>
</reference>
<evidence type="ECO:0000256" key="1">
    <source>
        <dbReference type="SAM" id="Phobius"/>
    </source>
</evidence>
<accession>A0AAQ3S7Y7</accession>
<evidence type="ECO:0000313" key="3">
    <source>
        <dbReference type="Proteomes" id="UP001374535"/>
    </source>
</evidence>